<dbReference type="Proteomes" id="UP000092840">
    <property type="component" value="Unassembled WGS sequence"/>
</dbReference>
<feature type="compositionally biased region" description="Polar residues" evidence="1">
    <location>
        <begin position="25"/>
        <end position="47"/>
    </location>
</feature>
<proteinExistence type="predicted"/>
<protein>
    <recommendedName>
        <fullName evidence="6">DUF3108 domain-containing protein</fullName>
    </recommendedName>
</protein>
<dbReference type="EMBL" id="FLRB01000017">
    <property type="protein sequence ID" value="SBT22298.1"/>
    <property type="molecule type" value="Genomic_DNA"/>
</dbReference>
<feature type="region of interest" description="Disordered" evidence="1">
    <location>
        <begin position="25"/>
        <end position="49"/>
    </location>
</feature>
<accession>A0A1C3JSP2</accession>
<dbReference type="Pfam" id="PF11306">
    <property type="entry name" value="DUF3108"/>
    <property type="match status" value="1"/>
</dbReference>
<evidence type="ECO:0000313" key="3">
    <source>
        <dbReference type="EMBL" id="SBT22298.1"/>
    </source>
</evidence>
<dbReference type="RefSeq" id="WP_067036795.1">
    <property type="nucleotide sequence ID" value="NZ_FLRA01000018.1"/>
</dbReference>
<evidence type="ECO:0000313" key="2">
    <source>
        <dbReference type="EMBL" id="SBT18248.1"/>
    </source>
</evidence>
<evidence type="ECO:0000256" key="1">
    <source>
        <dbReference type="SAM" id="MobiDB-lite"/>
    </source>
</evidence>
<evidence type="ECO:0000313" key="5">
    <source>
        <dbReference type="Proteomes" id="UP000092871"/>
    </source>
</evidence>
<name>A0A1C3JSP2_9GAMM</name>
<dbReference type="AlphaFoldDB" id="A0A1C3JSP2"/>
<dbReference type="EMBL" id="FLRA01000018">
    <property type="protein sequence ID" value="SBT18248.1"/>
    <property type="molecule type" value="Genomic_DNA"/>
</dbReference>
<gene>
    <name evidence="2" type="ORF">MGA5115_02369</name>
    <name evidence="3" type="ORF">MGA5116_02914</name>
</gene>
<sequence length="262" mass="30526">MGISKQVIATVLLFQIMPSYSHSDNDSALSQTTRSEYNQSNPATPSIESEKHSFFEPYNALYSTVYKKGITLKVEGTQILTQTTDNTWKFEFSVDTLLASLKESSQFRLDGSSLRPTEYQYSSRILGKHKEMLLHFDWDDMKVTNDVKNEPWKMDINDLTLDRLTLQLQLRFDLLNQREQLSYDIADGGKLKRYTFAQQQIETIDTKLGHLETIKVARTDNLSEKRHSYFWFAPEYDYLLVKMEHFEKGESYILNLEKISSP</sequence>
<reference evidence="3 4" key="1">
    <citation type="submission" date="2016-06" db="EMBL/GenBank/DDBJ databases">
        <authorList>
            <person name="Rodrigo-Torres L."/>
            <person name="Arahal D.R."/>
        </authorList>
    </citation>
    <scope>NUCLEOTIDE SEQUENCE [LARGE SCALE GENOMIC DNA]</scope>
    <source>
        <strain evidence="3 4">CECT 5116</strain>
    </source>
</reference>
<keyword evidence="4" id="KW-1185">Reference proteome</keyword>
<evidence type="ECO:0000313" key="4">
    <source>
        <dbReference type="Proteomes" id="UP000092840"/>
    </source>
</evidence>
<dbReference type="InterPro" id="IPR021457">
    <property type="entry name" value="DUF3108"/>
</dbReference>
<reference evidence="2 5" key="2">
    <citation type="submission" date="2016-06" db="EMBL/GenBank/DDBJ databases">
        <authorList>
            <person name="Kjaerup R.B."/>
            <person name="Dalgaard T.S."/>
            <person name="Juul-Madsen H.R."/>
        </authorList>
    </citation>
    <scope>NUCLEOTIDE SEQUENCE [LARGE SCALE GENOMIC DNA]</scope>
    <source>
        <strain evidence="2 5">CECT 5115</strain>
    </source>
</reference>
<evidence type="ECO:0008006" key="6">
    <source>
        <dbReference type="Google" id="ProtNLM"/>
    </source>
</evidence>
<dbReference type="Proteomes" id="UP000092871">
    <property type="component" value="Unassembled WGS sequence"/>
</dbReference>
<organism evidence="2 5">
    <name type="scientific">Marinomonas gallaica</name>
    <dbReference type="NCBI Taxonomy" id="1806667"/>
    <lineage>
        <taxon>Bacteria</taxon>
        <taxon>Pseudomonadati</taxon>
        <taxon>Pseudomonadota</taxon>
        <taxon>Gammaproteobacteria</taxon>
        <taxon>Oceanospirillales</taxon>
        <taxon>Oceanospirillaceae</taxon>
        <taxon>Marinomonas</taxon>
    </lineage>
</organism>